<sequence length="183" mass="20648">MNLKLFVYLIGGHSCQVTIDWSESVSSLKEAITEKYRNQLKGFDANALNLFQVSFPDSGNPQELENSAREALISTSIPLTMASSLLSEIFKEPPPRKTVSIVVTSPDTNLSDLDDQMVKKLTTIQVPNLNLWTALGESDLRYNKVRCARPPSKLRVRERLQHLRYINTGSEDVRAVLPWCRLT</sequence>
<protein>
    <submittedName>
        <fullName evidence="1">Uncharacterized protein</fullName>
    </submittedName>
</protein>
<accession>A0ACC0UN26</accession>
<name>A0ACC0UN26_9AGAM</name>
<proteinExistence type="predicted"/>
<reference evidence="1" key="1">
    <citation type="submission" date="2021-03" db="EMBL/GenBank/DDBJ databases">
        <title>Evolutionary priming and transition to the ectomycorrhizal habit in an iconic lineage of mushroom-forming fungi: is preadaptation a requirement?</title>
        <authorList>
            <consortium name="DOE Joint Genome Institute"/>
            <person name="Looney B.P."/>
            <person name="Miyauchi S."/>
            <person name="Morin E."/>
            <person name="Drula E."/>
            <person name="Courty P.E."/>
            <person name="Chicoki N."/>
            <person name="Fauchery L."/>
            <person name="Kohler A."/>
            <person name="Kuo A."/>
            <person name="LaButti K."/>
            <person name="Pangilinan J."/>
            <person name="Lipzen A."/>
            <person name="Riley R."/>
            <person name="Andreopoulos W."/>
            <person name="He G."/>
            <person name="Johnson J."/>
            <person name="Barry K.W."/>
            <person name="Grigoriev I.V."/>
            <person name="Nagy L."/>
            <person name="Hibbett D."/>
            <person name="Henrissat B."/>
            <person name="Matheny P.B."/>
            <person name="Labbe J."/>
            <person name="Martin A.F."/>
        </authorList>
    </citation>
    <scope>NUCLEOTIDE SEQUENCE</scope>
    <source>
        <strain evidence="1">BPL698</strain>
    </source>
</reference>
<evidence type="ECO:0000313" key="1">
    <source>
        <dbReference type="EMBL" id="KAI9513063.1"/>
    </source>
</evidence>
<evidence type="ECO:0000313" key="2">
    <source>
        <dbReference type="Proteomes" id="UP001207468"/>
    </source>
</evidence>
<organism evidence="1 2">
    <name type="scientific">Russula earlei</name>
    <dbReference type="NCBI Taxonomy" id="71964"/>
    <lineage>
        <taxon>Eukaryota</taxon>
        <taxon>Fungi</taxon>
        <taxon>Dikarya</taxon>
        <taxon>Basidiomycota</taxon>
        <taxon>Agaricomycotina</taxon>
        <taxon>Agaricomycetes</taxon>
        <taxon>Russulales</taxon>
        <taxon>Russulaceae</taxon>
        <taxon>Russula</taxon>
    </lineage>
</organism>
<keyword evidence="2" id="KW-1185">Reference proteome</keyword>
<comment type="caution">
    <text evidence="1">The sequence shown here is derived from an EMBL/GenBank/DDBJ whole genome shotgun (WGS) entry which is preliminary data.</text>
</comment>
<gene>
    <name evidence="1" type="ORF">F5148DRAFT_464732</name>
</gene>
<dbReference type="EMBL" id="JAGFNK010000003">
    <property type="protein sequence ID" value="KAI9513063.1"/>
    <property type="molecule type" value="Genomic_DNA"/>
</dbReference>
<dbReference type="Proteomes" id="UP001207468">
    <property type="component" value="Unassembled WGS sequence"/>
</dbReference>